<gene>
    <name evidence="1" type="ORF">ABLG96_07650</name>
</gene>
<protein>
    <submittedName>
        <fullName evidence="1">Uncharacterized protein</fullName>
    </submittedName>
</protein>
<dbReference type="RefSeq" id="WP_353650770.1">
    <property type="nucleotide sequence ID" value="NZ_CP159218.1"/>
</dbReference>
<dbReference type="AlphaFoldDB" id="A0AAU8DTV0"/>
<name>A0AAU8DTV0_9ACTN</name>
<proteinExistence type="predicted"/>
<organism evidence="1">
    <name type="scientific">Nakamurella sp. A5-74</name>
    <dbReference type="NCBI Taxonomy" id="3158264"/>
    <lineage>
        <taxon>Bacteria</taxon>
        <taxon>Bacillati</taxon>
        <taxon>Actinomycetota</taxon>
        <taxon>Actinomycetes</taxon>
        <taxon>Nakamurellales</taxon>
        <taxon>Nakamurellaceae</taxon>
        <taxon>Nakamurella</taxon>
    </lineage>
</organism>
<dbReference type="EMBL" id="CP159218">
    <property type="protein sequence ID" value="XCG65159.1"/>
    <property type="molecule type" value="Genomic_DNA"/>
</dbReference>
<accession>A0AAU8DTV0</accession>
<reference evidence="1" key="1">
    <citation type="submission" date="2024-05" db="EMBL/GenBank/DDBJ databases">
        <authorList>
            <person name="Cai S.Y."/>
            <person name="Jin L.M."/>
            <person name="Li H.R."/>
        </authorList>
    </citation>
    <scope>NUCLEOTIDE SEQUENCE</scope>
    <source>
        <strain evidence="1">A5-74</strain>
    </source>
</reference>
<evidence type="ECO:0000313" key="1">
    <source>
        <dbReference type="EMBL" id="XCG65159.1"/>
    </source>
</evidence>
<sequence>MEITKFNFGGHSRALVSIEANRTASAVLVRQRPSSVMVTGPVMGSAGEYAGSADACLGRTGDQLV</sequence>